<feature type="transmembrane region" description="Helical" evidence="9">
    <location>
        <begin position="253"/>
        <end position="273"/>
    </location>
</feature>
<dbReference type="InterPro" id="IPR043429">
    <property type="entry name" value="ArtM/GltK/GlnP/TcyL/YhdX-like"/>
</dbReference>
<comment type="caution">
    <text evidence="11">The sequence shown here is derived from an EMBL/GenBank/DDBJ whole genome shotgun (WGS) entry which is preliminary data.</text>
</comment>
<evidence type="ECO:0000256" key="1">
    <source>
        <dbReference type="ARBA" id="ARBA00004429"/>
    </source>
</evidence>
<keyword evidence="3 9" id="KW-0813">Transport</keyword>
<accession>A0A6C1KKB9</accession>
<keyword evidence="7 9" id="KW-1133">Transmembrane helix</keyword>
<dbReference type="Proteomes" id="UP000305131">
    <property type="component" value="Unassembled WGS sequence"/>
</dbReference>
<dbReference type="InterPro" id="IPR010065">
    <property type="entry name" value="AA_ABC_transptr_permease_3TM"/>
</dbReference>
<keyword evidence="5 9" id="KW-0812">Transmembrane</keyword>
<keyword evidence="4" id="KW-1003">Cell membrane</keyword>
<feature type="transmembrane region" description="Helical" evidence="9">
    <location>
        <begin position="400"/>
        <end position="422"/>
    </location>
</feature>
<keyword evidence="6" id="KW-0029">Amino-acid transport</keyword>
<dbReference type="GeneID" id="95772813"/>
<dbReference type="PANTHER" id="PTHR30614:SF37">
    <property type="entry name" value="AMINO-ACID ABC TRANSPORTER PERMEASE PROTEIN YHDX-RELATED"/>
    <property type="match status" value="1"/>
</dbReference>
<evidence type="ECO:0000256" key="4">
    <source>
        <dbReference type="ARBA" id="ARBA00022475"/>
    </source>
</evidence>
<dbReference type="CDD" id="cd06261">
    <property type="entry name" value="TM_PBP2"/>
    <property type="match status" value="2"/>
</dbReference>
<dbReference type="RefSeq" id="WP_138398406.1">
    <property type="nucleotide sequence ID" value="NZ_JBAFVI010000001.1"/>
</dbReference>
<keyword evidence="8 9" id="KW-0472">Membrane</keyword>
<dbReference type="SUPFAM" id="SSF161098">
    <property type="entry name" value="MetI-like"/>
    <property type="match status" value="2"/>
</dbReference>
<sequence>MSDVRLSGPPAASRRRWSWTDPKLRSSVIQIVLALIMVWLVWSFYANAQANLARLGIASGFGFLDNRAGFAISQTLIPYNESMSYGRAFVVGLLNTLLVAFLGVILATLIGFVMGVARLSKNVVIKALASAYVEITRNLPPLFQIMFWYLAVLSTLPGPRQSWGFGLQPLFNGIGSGLSGIGLGVLGAPISNFAASLSAPSVFVNNRGLVVPRPVFEDGSMAILYALIAAVVASFVIGRWAKKRREATGKPFPAFWTGLALIIALPLAASYAVGNPVTIETPELRGFNFVGGLRVIPEFVSLLLALAIYTGGFIAEIVRSGILAVSKGQSEAAHSLGLRNGPTLRLVIIPQAMRVIVPPLTSQYLNLTKNSSLGVAVGYPDLFAIFAGTTLNQTGQAIEIIAVTMAVYLTISIITSAIMGWYNKRVALVER</sequence>
<dbReference type="InterPro" id="IPR000515">
    <property type="entry name" value="MetI-like"/>
</dbReference>
<evidence type="ECO:0000313" key="11">
    <source>
        <dbReference type="EMBL" id="TLX43484.1"/>
    </source>
</evidence>
<evidence type="ECO:0000256" key="5">
    <source>
        <dbReference type="ARBA" id="ARBA00022692"/>
    </source>
</evidence>
<dbReference type="Gene3D" id="1.10.3720.10">
    <property type="entry name" value="MetI-like"/>
    <property type="match status" value="2"/>
</dbReference>
<evidence type="ECO:0000313" key="12">
    <source>
        <dbReference type="Proteomes" id="UP000305131"/>
    </source>
</evidence>
<evidence type="ECO:0000256" key="2">
    <source>
        <dbReference type="ARBA" id="ARBA00010072"/>
    </source>
</evidence>
<evidence type="ECO:0000256" key="7">
    <source>
        <dbReference type="ARBA" id="ARBA00022989"/>
    </source>
</evidence>
<dbReference type="PANTHER" id="PTHR30614">
    <property type="entry name" value="MEMBRANE COMPONENT OF AMINO ACID ABC TRANSPORTER"/>
    <property type="match status" value="1"/>
</dbReference>
<evidence type="ECO:0000256" key="8">
    <source>
        <dbReference type="ARBA" id="ARBA00023136"/>
    </source>
</evidence>
<reference evidence="11 12" key="1">
    <citation type="submission" date="2019-05" db="EMBL/GenBank/DDBJ databases">
        <authorList>
            <person name="Zhou X."/>
        </authorList>
    </citation>
    <scope>NUCLEOTIDE SEQUENCE [LARGE SCALE GENOMIC DNA]</scope>
    <source>
        <strain evidence="11 12">DSM 432</strain>
    </source>
</reference>
<protein>
    <submittedName>
        <fullName evidence="11">Amino acid ABC transporter permease</fullName>
    </submittedName>
</protein>
<dbReference type="GO" id="GO:0006865">
    <property type="term" value="P:amino acid transport"/>
    <property type="evidence" value="ECO:0007669"/>
    <property type="project" value="UniProtKB-KW"/>
</dbReference>
<evidence type="ECO:0000256" key="6">
    <source>
        <dbReference type="ARBA" id="ARBA00022970"/>
    </source>
</evidence>
<dbReference type="AlphaFoldDB" id="A0A6C1KKB9"/>
<proteinExistence type="inferred from homology"/>
<dbReference type="GO" id="GO:0043190">
    <property type="term" value="C:ATP-binding cassette (ABC) transporter complex"/>
    <property type="evidence" value="ECO:0007669"/>
    <property type="project" value="InterPro"/>
</dbReference>
<evidence type="ECO:0000256" key="9">
    <source>
        <dbReference type="RuleBase" id="RU363032"/>
    </source>
</evidence>
<dbReference type="NCBIfam" id="TIGR01726">
    <property type="entry name" value="HEQRo_perm_3TM"/>
    <property type="match status" value="1"/>
</dbReference>
<dbReference type="OrthoDB" id="9808531at2"/>
<feature type="transmembrane region" description="Helical" evidence="9">
    <location>
        <begin position="88"/>
        <end position="117"/>
    </location>
</feature>
<dbReference type="InterPro" id="IPR035906">
    <property type="entry name" value="MetI-like_sf"/>
</dbReference>
<feature type="domain" description="ABC transmembrane type-1" evidence="10">
    <location>
        <begin position="93"/>
        <end position="419"/>
    </location>
</feature>
<feature type="transmembrane region" description="Helical" evidence="9">
    <location>
        <begin position="222"/>
        <end position="241"/>
    </location>
</feature>
<organism evidence="11 12">
    <name type="scientific">Xanthobacter autotrophicus</name>
    <dbReference type="NCBI Taxonomy" id="280"/>
    <lineage>
        <taxon>Bacteria</taxon>
        <taxon>Pseudomonadati</taxon>
        <taxon>Pseudomonadota</taxon>
        <taxon>Alphaproteobacteria</taxon>
        <taxon>Hyphomicrobiales</taxon>
        <taxon>Xanthobacteraceae</taxon>
        <taxon>Xanthobacter</taxon>
    </lineage>
</organism>
<evidence type="ECO:0000256" key="3">
    <source>
        <dbReference type="ARBA" id="ARBA00022448"/>
    </source>
</evidence>
<comment type="subcellular location">
    <subcellularLocation>
        <location evidence="1">Cell inner membrane</location>
        <topology evidence="1">Multi-pass membrane protein</topology>
    </subcellularLocation>
    <subcellularLocation>
        <location evidence="9">Cell membrane</location>
        <topology evidence="9">Multi-pass membrane protein</topology>
    </subcellularLocation>
</comment>
<dbReference type="Pfam" id="PF00528">
    <property type="entry name" value="BPD_transp_1"/>
    <property type="match status" value="1"/>
</dbReference>
<feature type="transmembrane region" description="Helical" evidence="9">
    <location>
        <begin position="24"/>
        <end position="45"/>
    </location>
</feature>
<comment type="similarity">
    <text evidence="2">Belongs to the binding-protein-dependent transport system permease family. HisMQ subfamily.</text>
</comment>
<name>A0A6C1KKB9_XANAU</name>
<dbReference type="PROSITE" id="PS50928">
    <property type="entry name" value="ABC_TM1"/>
    <property type="match status" value="1"/>
</dbReference>
<dbReference type="EMBL" id="VAUP01000015">
    <property type="protein sequence ID" value="TLX43484.1"/>
    <property type="molecule type" value="Genomic_DNA"/>
</dbReference>
<evidence type="ECO:0000259" key="10">
    <source>
        <dbReference type="PROSITE" id="PS50928"/>
    </source>
</evidence>
<feature type="transmembrane region" description="Helical" evidence="9">
    <location>
        <begin position="299"/>
        <end position="318"/>
    </location>
</feature>
<gene>
    <name evidence="11" type="ORF">FBQ73_04985</name>
</gene>
<dbReference type="GO" id="GO:0022857">
    <property type="term" value="F:transmembrane transporter activity"/>
    <property type="evidence" value="ECO:0007669"/>
    <property type="project" value="InterPro"/>
</dbReference>